<organism evidence="2 3">
    <name type="scientific">Blastococcus colisei</name>
    <dbReference type="NCBI Taxonomy" id="1564162"/>
    <lineage>
        <taxon>Bacteria</taxon>
        <taxon>Bacillati</taxon>
        <taxon>Actinomycetota</taxon>
        <taxon>Actinomycetes</taxon>
        <taxon>Geodermatophilales</taxon>
        <taxon>Geodermatophilaceae</taxon>
        <taxon>Blastococcus</taxon>
    </lineage>
</organism>
<gene>
    <name evidence="2" type="ORF">FHU33_3802</name>
</gene>
<dbReference type="OrthoDB" id="3240543at2"/>
<keyword evidence="3" id="KW-1185">Reference proteome</keyword>
<proteinExistence type="predicted"/>
<accession>A0A543PJP4</accession>
<dbReference type="Gene3D" id="1.10.10.2910">
    <property type="match status" value="1"/>
</dbReference>
<reference evidence="2 3" key="1">
    <citation type="submission" date="2019-06" db="EMBL/GenBank/DDBJ databases">
        <title>Sequencing the genomes of 1000 actinobacteria strains.</title>
        <authorList>
            <person name="Klenk H.-P."/>
        </authorList>
    </citation>
    <scope>NUCLEOTIDE SEQUENCE [LARGE SCALE GENOMIC DNA]</scope>
    <source>
        <strain evidence="2 3">DSM 46837</strain>
    </source>
</reference>
<evidence type="ECO:0000259" key="1">
    <source>
        <dbReference type="Pfam" id="PF06114"/>
    </source>
</evidence>
<sequence>MNVIRVDVVKQARLMLERLEAAHPGVAQRLHTDALIELESWTEVQVRRVPDAEAQARCSVAGGYVHSTVPPTLTVTQSLSPRRRQFTALHELGHHLQKHDSRLAIAVRRQPADREAFEDAACDMFASFVLIPDEVLSPRADGRSPSAADVVGLFERTQASRAACCVRIAEQLGTHGVVTVLDSGGTVSFAAAHGDEVFPPARGTSQAHTPLVAAALRQGRSARVDDTYVQYRGEHKSDLLYGDAAWAGEHLITITVLDRPGWKAFAPPRTGTRQFVPRTWTCEMCEEEFTPDGACAKCGTPRCSSGHCACTSAAERTCQRCWSVLAPSRFPSRTAKICRDCAG</sequence>
<name>A0A543PJP4_9ACTN</name>
<evidence type="ECO:0000313" key="2">
    <source>
        <dbReference type="EMBL" id="TQN44304.1"/>
    </source>
</evidence>
<dbReference type="Pfam" id="PF06114">
    <property type="entry name" value="Peptidase_M78"/>
    <property type="match status" value="1"/>
</dbReference>
<evidence type="ECO:0000313" key="3">
    <source>
        <dbReference type="Proteomes" id="UP000319865"/>
    </source>
</evidence>
<dbReference type="RefSeq" id="WP_142026732.1">
    <property type="nucleotide sequence ID" value="NZ_VFQE01000001.1"/>
</dbReference>
<feature type="domain" description="IrrE N-terminal-like" evidence="1">
    <location>
        <begin position="68"/>
        <end position="168"/>
    </location>
</feature>
<protein>
    <submittedName>
        <fullName evidence="2">Uncharacterized protein DUF955</fullName>
    </submittedName>
</protein>
<dbReference type="EMBL" id="VFQE01000001">
    <property type="protein sequence ID" value="TQN44304.1"/>
    <property type="molecule type" value="Genomic_DNA"/>
</dbReference>
<dbReference type="Proteomes" id="UP000319865">
    <property type="component" value="Unassembled WGS sequence"/>
</dbReference>
<dbReference type="AlphaFoldDB" id="A0A543PJP4"/>
<dbReference type="InterPro" id="IPR010359">
    <property type="entry name" value="IrrE_HExxH"/>
</dbReference>
<comment type="caution">
    <text evidence="2">The sequence shown here is derived from an EMBL/GenBank/DDBJ whole genome shotgun (WGS) entry which is preliminary data.</text>
</comment>